<evidence type="ECO:0000313" key="3">
    <source>
        <dbReference type="Proteomes" id="UP001175271"/>
    </source>
</evidence>
<evidence type="ECO:0000313" key="2">
    <source>
        <dbReference type="EMBL" id="KAK0402488.1"/>
    </source>
</evidence>
<feature type="signal peptide" evidence="1">
    <location>
        <begin position="1"/>
        <end position="26"/>
    </location>
</feature>
<evidence type="ECO:0000256" key="1">
    <source>
        <dbReference type="SAM" id="SignalP"/>
    </source>
</evidence>
<name>A0AA39HAZ5_9BILA</name>
<reference evidence="2" key="1">
    <citation type="submission" date="2023-06" db="EMBL/GenBank/DDBJ databases">
        <title>Genomic analysis of the entomopathogenic nematode Steinernema hermaphroditum.</title>
        <authorList>
            <person name="Schwarz E.M."/>
            <person name="Heppert J.K."/>
            <person name="Baniya A."/>
            <person name="Schwartz H.T."/>
            <person name="Tan C.-H."/>
            <person name="Antoshechkin I."/>
            <person name="Sternberg P.W."/>
            <person name="Goodrich-Blair H."/>
            <person name="Dillman A.R."/>
        </authorList>
    </citation>
    <scope>NUCLEOTIDE SEQUENCE</scope>
    <source>
        <strain evidence="2">PS9179</strain>
        <tissue evidence="2">Whole animal</tissue>
    </source>
</reference>
<dbReference type="EMBL" id="JAUCMV010000004">
    <property type="protein sequence ID" value="KAK0402488.1"/>
    <property type="molecule type" value="Genomic_DNA"/>
</dbReference>
<accession>A0AA39HAZ5</accession>
<feature type="chain" id="PRO_5041320854" evidence="1">
    <location>
        <begin position="27"/>
        <end position="80"/>
    </location>
</feature>
<proteinExistence type="predicted"/>
<organism evidence="2 3">
    <name type="scientific">Steinernema hermaphroditum</name>
    <dbReference type="NCBI Taxonomy" id="289476"/>
    <lineage>
        <taxon>Eukaryota</taxon>
        <taxon>Metazoa</taxon>
        <taxon>Ecdysozoa</taxon>
        <taxon>Nematoda</taxon>
        <taxon>Chromadorea</taxon>
        <taxon>Rhabditida</taxon>
        <taxon>Tylenchina</taxon>
        <taxon>Panagrolaimomorpha</taxon>
        <taxon>Strongyloidoidea</taxon>
        <taxon>Steinernematidae</taxon>
        <taxon>Steinernema</taxon>
    </lineage>
</organism>
<keyword evidence="3" id="KW-1185">Reference proteome</keyword>
<sequence length="80" mass="8823">MLSGRAYFCLLVCLLTSIALVQETAAQYGSFGNMLGFGNYDGGNSLGSFWLFCGSFKCEKRNIPLFFRLRCGNGFEVVSQ</sequence>
<dbReference type="AlphaFoldDB" id="A0AA39HAZ5"/>
<gene>
    <name evidence="2" type="ORF">QR680_016361</name>
</gene>
<dbReference type="Proteomes" id="UP001175271">
    <property type="component" value="Unassembled WGS sequence"/>
</dbReference>
<protein>
    <submittedName>
        <fullName evidence="2">Uncharacterized protein</fullName>
    </submittedName>
</protein>
<keyword evidence="1" id="KW-0732">Signal</keyword>
<comment type="caution">
    <text evidence="2">The sequence shown here is derived from an EMBL/GenBank/DDBJ whole genome shotgun (WGS) entry which is preliminary data.</text>
</comment>